<gene>
    <name evidence="2" type="ORF">Bhyg_08110</name>
</gene>
<comment type="caution">
    <text evidence="2">The sequence shown here is derived from an EMBL/GenBank/DDBJ whole genome shotgun (WGS) entry which is preliminary data.</text>
</comment>
<evidence type="ECO:0000313" key="2">
    <source>
        <dbReference type="EMBL" id="KAJ6643154.1"/>
    </source>
</evidence>
<evidence type="ECO:0000313" key="3">
    <source>
        <dbReference type="Proteomes" id="UP001151699"/>
    </source>
</evidence>
<sequence length="383" mass="44397">MDNYDEMASAVDKILLESTFGRRRNKRRSHDKEKTEFQPLNATSAERDGRIFKRNTAAIENQRFFRVNGANGNKVDGDARKIKEHLNSTFGRRRNKLRIHDKEKTEFQPLNANSAALDGRIFKRNTAAIQNQRFFRVNGANGNKQENDYEQNKAFRKFSERFKAAVTKTENETEMETAVDEMMVYLTESGKRDENEIDVAGRKTIEILNEFHRISFERDMLQKGKSVGKCIGSFNTLEDKFLDRISEPNIDINNLLTELEKRKFEYVETQIREMEYAITSLQNEIDALAMAVEKINFSYLMDTSSRHLKMNGKYEEALRKLHLAVQFLREHIRERSNITQPSLSDTLPFLERMVTDPNELTTSPTPNAMAPPNVSFSESQKTP</sequence>
<protein>
    <submittedName>
        <fullName evidence="2">Uncharacterized protein</fullName>
    </submittedName>
</protein>
<organism evidence="2 3">
    <name type="scientific">Pseudolycoriella hygida</name>
    <dbReference type="NCBI Taxonomy" id="35572"/>
    <lineage>
        <taxon>Eukaryota</taxon>
        <taxon>Metazoa</taxon>
        <taxon>Ecdysozoa</taxon>
        <taxon>Arthropoda</taxon>
        <taxon>Hexapoda</taxon>
        <taxon>Insecta</taxon>
        <taxon>Pterygota</taxon>
        <taxon>Neoptera</taxon>
        <taxon>Endopterygota</taxon>
        <taxon>Diptera</taxon>
        <taxon>Nematocera</taxon>
        <taxon>Sciaroidea</taxon>
        <taxon>Sciaridae</taxon>
        <taxon>Pseudolycoriella</taxon>
    </lineage>
</organism>
<feature type="compositionally biased region" description="Polar residues" evidence="1">
    <location>
        <begin position="374"/>
        <end position="383"/>
    </location>
</feature>
<dbReference type="AlphaFoldDB" id="A0A9Q0S3B7"/>
<reference evidence="2" key="1">
    <citation type="submission" date="2022-07" db="EMBL/GenBank/DDBJ databases">
        <authorList>
            <person name="Trinca V."/>
            <person name="Uliana J.V.C."/>
            <person name="Torres T.T."/>
            <person name="Ward R.J."/>
            <person name="Monesi N."/>
        </authorList>
    </citation>
    <scope>NUCLEOTIDE SEQUENCE</scope>
    <source>
        <strain evidence="2">HSMRA1968</strain>
        <tissue evidence="2">Whole embryos</tissue>
    </source>
</reference>
<proteinExistence type="predicted"/>
<dbReference type="Proteomes" id="UP001151699">
    <property type="component" value="Chromosome B"/>
</dbReference>
<name>A0A9Q0S3B7_9DIPT</name>
<evidence type="ECO:0000256" key="1">
    <source>
        <dbReference type="SAM" id="MobiDB-lite"/>
    </source>
</evidence>
<dbReference type="EMBL" id="WJQU01000002">
    <property type="protein sequence ID" value="KAJ6643154.1"/>
    <property type="molecule type" value="Genomic_DNA"/>
</dbReference>
<keyword evidence="3" id="KW-1185">Reference proteome</keyword>
<feature type="region of interest" description="Disordered" evidence="1">
    <location>
        <begin position="357"/>
        <end position="383"/>
    </location>
</feature>
<accession>A0A9Q0S3B7</accession>
<feature type="non-terminal residue" evidence="2">
    <location>
        <position position="1"/>
    </location>
</feature>